<dbReference type="Gene3D" id="3.40.630.30">
    <property type="match status" value="2"/>
</dbReference>
<dbReference type="InterPro" id="IPR050680">
    <property type="entry name" value="YpeA/RimI_acetyltransf"/>
</dbReference>
<evidence type="ECO:0000313" key="5">
    <source>
        <dbReference type="Proteomes" id="UP000243524"/>
    </source>
</evidence>
<dbReference type="Proteomes" id="UP000243524">
    <property type="component" value="Unassembled WGS sequence"/>
</dbReference>
<dbReference type="PANTHER" id="PTHR43420">
    <property type="entry name" value="ACETYLTRANSFERASE"/>
    <property type="match status" value="1"/>
</dbReference>
<name>A0A2I0QTP0_9BACI</name>
<reference evidence="4 5" key="1">
    <citation type="submission" date="2017-06" db="EMBL/GenBank/DDBJ databases">
        <title>the draft geome sequence of Illustriluteabacillus marina B3227.</title>
        <authorList>
            <person name="He R.-H."/>
            <person name="Du Z.-J."/>
        </authorList>
    </citation>
    <scope>NUCLEOTIDE SEQUENCE [LARGE SCALE GENOMIC DNA]</scope>
    <source>
        <strain evidence="4 5">B3227</strain>
    </source>
</reference>
<dbReference type="EMBL" id="PJNH01000002">
    <property type="protein sequence ID" value="PKR77679.1"/>
    <property type="molecule type" value="Genomic_DNA"/>
</dbReference>
<proteinExistence type="predicted"/>
<dbReference type="InterPro" id="IPR000182">
    <property type="entry name" value="GNAT_dom"/>
</dbReference>
<accession>A0A2I0QTP0</accession>
<gene>
    <name evidence="4" type="ORF">CEY16_07030</name>
</gene>
<dbReference type="SUPFAM" id="SSF55729">
    <property type="entry name" value="Acyl-CoA N-acyltransferases (Nat)"/>
    <property type="match status" value="1"/>
</dbReference>
<dbReference type="PANTHER" id="PTHR43420:SF44">
    <property type="entry name" value="ACETYLTRANSFERASE YPEA"/>
    <property type="match status" value="1"/>
</dbReference>
<dbReference type="InterPro" id="IPR016181">
    <property type="entry name" value="Acyl_CoA_acyltransferase"/>
</dbReference>
<evidence type="ECO:0000256" key="2">
    <source>
        <dbReference type="ARBA" id="ARBA00023315"/>
    </source>
</evidence>
<dbReference type="RefSeq" id="WP_101331287.1">
    <property type="nucleotide sequence ID" value="NZ_PJNH01000002.1"/>
</dbReference>
<keyword evidence="1 4" id="KW-0808">Transferase</keyword>
<evidence type="ECO:0000256" key="1">
    <source>
        <dbReference type="ARBA" id="ARBA00022679"/>
    </source>
</evidence>
<keyword evidence="2" id="KW-0012">Acyltransferase</keyword>
<evidence type="ECO:0000313" key="4">
    <source>
        <dbReference type="EMBL" id="PKR77679.1"/>
    </source>
</evidence>
<protein>
    <submittedName>
        <fullName evidence="4">GNAT family N-acetyltransferase</fullName>
    </submittedName>
</protein>
<dbReference type="GO" id="GO:0016747">
    <property type="term" value="F:acyltransferase activity, transferring groups other than amino-acyl groups"/>
    <property type="evidence" value="ECO:0007669"/>
    <property type="project" value="InterPro"/>
</dbReference>
<keyword evidence="5" id="KW-1185">Reference proteome</keyword>
<dbReference type="Pfam" id="PF00583">
    <property type="entry name" value="Acetyltransf_1"/>
    <property type="match status" value="2"/>
</dbReference>
<feature type="domain" description="N-acetyltransferase" evidence="3">
    <location>
        <begin position="141"/>
        <end position="276"/>
    </location>
</feature>
<organism evidence="4 5">
    <name type="scientific">Halalkalibacillus sediminis</name>
    <dbReference type="NCBI Taxonomy" id="2018042"/>
    <lineage>
        <taxon>Bacteria</taxon>
        <taxon>Bacillati</taxon>
        <taxon>Bacillota</taxon>
        <taxon>Bacilli</taxon>
        <taxon>Bacillales</taxon>
        <taxon>Bacillaceae</taxon>
        <taxon>Halalkalibacillus</taxon>
    </lineage>
</organism>
<dbReference type="CDD" id="cd04301">
    <property type="entry name" value="NAT_SF"/>
    <property type="match status" value="2"/>
</dbReference>
<evidence type="ECO:0000259" key="3">
    <source>
        <dbReference type="PROSITE" id="PS51186"/>
    </source>
</evidence>
<comment type="caution">
    <text evidence="4">The sequence shown here is derived from an EMBL/GenBank/DDBJ whole genome shotgun (WGS) entry which is preliminary data.</text>
</comment>
<dbReference type="OrthoDB" id="7163760at2"/>
<dbReference type="PROSITE" id="PS51186">
    <property type="entry name" value="GNAT"/>
    <property type="match status" value="2"/>
</dbReference>
<feature type="domain" description="N-acetyltransferase" evidence="3">
    <location>
        <begin position="1"/>
        <end position="135"/>
    </location>
</feature>
<sequence length="276" mass="32797">MLSKEQLQKIERLQLAVEGHDKVELKLNWYFLRTRTSEEDDFFYYDGEKLVGYLALYYMGGDYEMCGMVHPDYRRKGIFEELFHRALHALTDREFDRLFINAPADATNAKHALDKVNAKYDYSVYQMRWKKQELPEPDQSVKLRRAEWKDAEKMIDIDVQSYFLDREGAYELNHSLNQEQGQRAYLIEFDGEDIGKIRIKKEGMESYIFGFAILPEYQRKGYGKKALIEAVRMEQCEGQSIFIEVETNNEFALNLYQSVGFKTLQTQDFYLYMREV</sequence>
<dbReference type="AlphaFoldDB" id="A0A2I0QTP0"/>